<evidence type="ECO:0000313" key="2">
    <source>
        <dbReference type="EMBL" id="CAE8713777.1"/>
    </source>
</evidence>
<accession>A0A813KW20</accession>
<evidence type="ECO:0000313" key="3">
    <source>
        <dbReference type="Proteomes" id="UP000626109"/>
    </source>
</evidence>
<dbReference type="AlphaFoldDB" id="A0A813KW20"/>
<dbReference type="Proteomes" id="UP000626109">
    <property type="component" value="Unassembled WGS sequence"/>
</dbReference>
<sequence>MPWDEEDREAAAEVLQESRKATLDAELAACPPGTGWRTPRVVTLPRPSSEFAPKAATAARRSDGKVRSVAEAFVHAPSAQEASRASARERSRPARAEKAPGASGGKGGLKEPVVKKCRFAPWPEAKSAVPKRRRSWTIKGLRVRLVDNGGDFRDYYLVK</sequence>
<reference evidence="2" key="1">
    <citation type="submission" date="2021-02" db="EMBL/GenBank/DDBJ databases">
        <authorList>
            <person name="Dougan E. K."/>
            <person name="Rhodes N."/>
            <person name="Thang M."/>
            <person name="Chan C."/>
        </authorList>
    </citation>
    <scope>NUCLEOTIDE SEQUENCE</scope>
</reference>
<name>A0A813KW20_POLGL</name>
<feature type="region of interest" description="Disordered" evidence="1">
    <location>
        <begin position="30"/>
        <end position="110"/>
    </location>
</feature>
<protein>
    <submittedName>
        <fullName evidence="2">Uncharacterized protein</fullName>
    </submittedName>
</protein>
<comment type="caution">
    <text evidence="2">The sequence shown here is derived from an EMBL/GenBank/DDBJ whole genome shotgun (WGS) entry which is preliminary data.</text>
</comment>
<gene>
    <name evidence="2" type="ORF">PGLA2088_LOCUS37664</name>
</gene>
<organism evidence="2 3">
    <name type="scientific">Polarella glacialis</name>
    <name type="common">Dinoflagellate</name>
    <dbReference type="NCBI Taxonomy" id="89957"/>
    <lineage>
        <taxon>Eukaryota</taxon>
        <taxon>Sar</taxon>
        <taxon>Alveolata</taxon>
        <taxon>Dinophyceae</taxon>
        <taxon>Suessiales</taxon>
        <taxon>Suessiaceae</taxon>
        <taxon>Polarella</taxon>
    </lineage>
</organism>
<feature type="compositionally biased region" description="Basic and acidic residues" evidence="1">
    <location>
        <begin position="86"/>
        <end position="98"/>
    </location>
</feature>
<proteinExistence type="predicted"/>
<evidence type="ECO:0000256" key="1">
    <source>
        <dbReference type="SAM" id="MobiDB-lite"/>
    </source>
</evidence>
<feature type="non-terminal residue" evidence="2">
    <location>
        <position position="1"/>
    </location>
</feature>
<feature type="compositionally biased region" description="Low complexity" evidence="1">
    <location>
        <begin position="76"/>
        <end position="85"/>
    </location>
</feature>
<dbReference type="EMBL" id="CAJNNW010032524">
    <property type="protein sequence ID" value="CAE8713777.1"/>
    <property type="molecule type" value="Genomic_DNA"/>
</dbReference>